<dbReference type="Gene3D" id="3.30.360.10">
    <property type="entry name" value="Dihydrodipicolinate Reductase, domain 2"/>
    <property type="match status" value="1"/>
</dbReference>
<dbReference type="InterPro" id="IPR050984">
    <property type="entry name" value="Gfo/Idh/MocA_domain"/>
</dbReference>
<dbReference type="EC" id="1.1.1.179" evidence="4"/>
<evidence type="ECO:0000256" key="10">
    <source>
        <dbReference type="ARBA" id="ARBA00049233"/>
    </source>
</evidence>
<dbReference type="InterPro" id="IPR036291">
    <property type="entry name" value="NAD(P)-bd_dom_sf"/>
</dbReference>
<dbReference type="SUPFAM" id="SSF55347">
    <property type="entry name" value="Glyceraldehyde-3-phosphate dehydrogenase-like, C-terminal domain"/>
    <property type="match status" value="1"/>
</dbReference>
<protein>
    <recommendedName>
        <fullName evidence="5">Trans-1,2-dihydrobenzene-1,2-diol dehydrogenase</fullName>
        <ecNumber evidence="4">1.1.1.179</ecNumber>
        <ecNumber evidence="3">1.3.1.20</ecNumber>
    </recommendedName>
    <alternativeName>
        <fullName evidence="8">D-xylose 1-dehydrogenase</fullName>
    </alternativeName>
    <alternativeName>
        <fullName evidence="7">D-xylose-NADP dehydrogenase</fullName>
    </alternativeName>
    <alternativeName>
        <fullName evidence="6">Dimeric dihydrodiol dehydrogenase</fullName>
    </alternativeName>
</protein>
<comment type="catalytic activity">
    <reaction evidence="10">
        <text>D-xylose + NADP(+) = D-xylono-1,5-lactone + NADPH + H(+)</text>
        <dbReference type="Rhea" id="RHEA:22000"/>
        <dbReference type="ChEBI" id="CHEBI:15378"/>
        <dbReference type="ChEBI" id="CHEBI:15867"/>
        <dbReference type="ChEBI" id="CHEBI:53455"/>
        <dbReference type="ChEBI" id="CHEBI:57783"/>
        <dbReference type="ChEBI" id="CHEBI:58349"/>
        <dbReference type="EC" id="1.1.1.179"/>
    </reaction>
</comment>
<evidence type="ECO:0000256" key="9">
    <source>
        <dbReference type="ARBA" id="ARBA00047423"/>
    </source>
</evidence>
<gene>
    <name evidence="13" type="ORF">SFRICE_009594</name>
</gene>
<dbReference type="EMBL" id="ODYU01002386">
    <property type="protein sequence ID" value="SOQ39816.1"/>
    <property type="molecule type" value="Genomic_DNA"/>
</dbReference>
<dbReference type="PANTHER" id="PTHR22604:SF105">
    <property type="entry name" value="TRANS-1,2-DIHYDROBENZENE-1,2-DIOL DEHYDROGENASE"/>
    <property type="match status" value="1"/>
</dbReference>
<name>A0A2H1VG95_SPOFR</name>
<dbReference type="EC" id="1.3.1.20" evidence="3"/>
<dbReference type="Pfam" id="PF01408">
    <property type="entry name" value="GFO_IDH_MocA"/>
    <property type="match status" value="1"/>
</dbReference>
<comment type="similarity">
    <text evidence="1">Belongs to the Gfo/Idh/MocA family.</text>
</comment>
<dbReference type="Pfam" id="PF22725">
    <property type="entry name" value="GFO_IDH_MocA_C3"/>
    <property type="match status" value="1"/>
</dbReference>
<evidence type="ECO:0000259" key="12">
    <source>
        <dbReference type="Pfam" id="PF22725"/>
    </source>
</evidence>
<organism evidence="13">
    <name type="scientific">Spodoptera frugiperda</name>
    <name type="common">Fall armyworm</name>
    <dbReference type="NCBI Taxonomy" id="7108"/>
    <lineage>
        <taxon>Eukaryota</taxon>
        <taxon>Metazoa</taxon>
        <taxon>Ecdysozoa</taxon>
        <taxon>Arthropoda</taxon>
        <taxon>Hexapoda</taxon>
        <taxon>Insecta</taxon>
        <taxon>Pterygota</taxon>
        <taxon>Neoptera</taxon>
        <taxon>Endopterygota</taxon>
        <taxon>Lepidoptera</taxon>
        <taxon>Glossata</taxon>
        <taxon>Ditrysia</taxon>
        <taxon>Noctuoidea</taxon>
        <taxon>Noctuidae</taxon>
        <taxon>Amphipyrinae</taxon>
        <taxon>Spodoptera</taxon>
    </lineage>
</organism>
<keyword evidence="2" id="KW-0560">Oxidoreductase</keyword>
<dbReference type="PANTHER" id="PTHR22604">
    <property type="entry name" value="OXIDOREDUCTASES"/>
    <property type="match status" value="1"/>
</dbReference>
<accession>A0A2H1VG95</accession>
<evidence type="ECO:0000256" key="2">
    <source>
        <dbReference type="ARBA" id="ARBA00023002"/>
    </source>
</evidence>
<dbReference type="InterPro" id="IPR055170">
    <property type="entry name" value="GFO_IDH_MocA-like_dom"/>
</dbReference>
<evidence type="ECO:0000256" key="5">
    <source>
        <dbReference type="ARBA" id="ARBA00040603"/>
    </source>
</evidence>
<dbReference type="GO" id="GO:0047115">
    <property type="term" value="F:trans-1,2-dihydrobenzene-1,2-diol dehydrogenase activity"/>
    <property type="evidence" value="ECO:0007669"/>
    <property type="project" value="UniProtKB-EC"/>
</dbReference>
<feature type="domain" description="Gfo/Idh/MocA-like oxidoreductase N-terminal" evidence="11">
    <location>
        <begin position="3"/>
        <end position="122"/>
    </location>
</feature>
<evidence type="ECO:0000256" key="7">
    <source>
        <dbReference type="ARBA" id="ARBA00042988"/>
    </source>
</evidence>
<sequence>MTLRWGIVTAGKISNDFVNAFNSYPEKGDQEIVAVAARNKDRAEEFAKLHNIAKVFDSYQALANSSDIDVVYIGALNNDHYGLCKMFLENGKHVLCEKPFCLNAKQSQSVINLARNKNLFIMEAVWTRFSPAYIDVEKEIEAGALGEIRLIEGNFGIFCESDRVLKKEYGGSAVLDIGIYLLQLSQYVFKEEPKNVTAVGKLNDSGVDESETIILDYGDGRRAVLNTQSRLVLKNTATIYGTKGSITIEDPFHFPDKVTHVDGSLRTYPLHTSKLPYVYGNSAGLVYQALEVARCIRADDIVWAIVIAGGICHDFVNAFNSYPNKDNQEIVAIAVTIRSKN</sequence>
<evidence type="ECO:0000256" key="3">
    <source>
        <dbReference type="ARBA" id="ARBA00038853"/>
    </source>
</evidence>
<dbReference type="GO" id="GO:0047837">
    <property type="term" value="F:D-xylose 1-dehydrogenase (NADP+) activity"/>
    <property type="evidence" value="ECO:0007669"/>
    <property type="project" value="UniProtKB-EC"/>
</dbReference>
<dbReference type="Gene3D" id="3.40.50.720">
    <property type="entry name" value="NAD(P)-binding Rossmann-like Domain"/>
    <property type="match status" value="1"/>
</dbReference>
<dbReference type="AlphaFoldDB" id="A0A2H1VG95"/>
<dbReference type="GO" id="GO:0000166">
    <property type="term" value="F:nucleotide binding"/>
    <property type="evidence" value="ECO:0007669"/>
    <property type="project" value="InterPro"/>
</dbReference>
<evidence type="ECO:0000256" key="6">
    <source>
        <dbReference type="ARBA" id="ARBA00042926"/>
    </source>
</evidence>
<dbReference type="InterPro" id="IPR000683">
    <property type="entry name" value="Gfo/Idh/MocA-like_OxRdtase_N"/>
</dbReference>
<proteinExistence type="inferred from homology"/>
<feature type="domain" description="GFO/IDH/MocA-like oxidoreductase" evidence="12">
    <location>
        <begin position="136"/>
        <end position="246"/>
    </location>
</feature>
<evidence type="ECO:0000259" key="11">
    <source>
        <dbReference type="Pfam" id="PF01408"/>
    </source>
</evidence>
<reference evidence="13" key="1">
    <citation type="submission" date="2016-07" db="EMBL/GenBank/DDBJ databases">
        <authorList>
            <person name="Bretaudeau A."/>
        </authorList>
    </citation>
    <scope>NUCLEOTIDE SEQUENCE</scope>
    <source>
        <strain evidence="13">Rice</strain>
        <tissue evidence="13">Whole body</tissue>
    </source>
</reference>
<evidence type="ECO:0000256" key="1">
    <source>
        <dbReference type="ARBA" id="ARBA00010928"/>
    </source>
</evidence>
<comment type="catalytic activity">
    <reaction evidence="9">
        <text>(1R,2R)-1,2-dihydrobenzene-1,2-diol + NADP(+) = catechol + NADPH + H(+)</text>
        <dbReference type="Rhea" id="RHEA:16729"/>
        <dbReference type="ChEBI" id="CHEBI:10702"/>
        <dbReference type="ChEBI" id="CHEBI:15378"/>
        <dbReference type="ChEBI" id="CHEBI:18135"/>
        <dbReference type="ChEBI" id="CHEBI:57783"/>
        <dbReference type="ChEBI" id="CHEBI:58349"/>
        <dbReference type="EC" id="1.3.1.20"/>
    </reaction>
</comment>
<dbReference type="SUPFAM" id="SSF51735">
    <property type="entry name" value="NAD(P)-binding Rossmann-fold domains"/>
    <property type="match status" value="1"/>
</dbReference>
<evidence type="ECO:0000256" key="4">
    <source>
        <dbReference type="ARBA" id="ARBA00038984"/>
    </source>
</evidence>
<evidence type="ECO:0000256" key="8">
    <source>
        <dbReference type="ARBA" id="ARBA00043025"/>
    </source>
</evidence>
<evidence type="ECO:0000313" key="13">
    <source>
        <dbReference type="EMBL" id="SOQ39816.1"/>
    </source>
</evidence>